<comment type="caution">
    <text evidence="3">The sequence shown here is derived from an EMBL/GenBank/DDBJ whole genome shotgun (WGS) entry which is preliminary data.</text>
</comment>
<keyword evidence="1 2" id="KW-0732">Signal</keyword>
<dbReference type="PANTHER" id="PTHR16983">
    <property type="entry name" value="UPAR/LY6 DOMAIN-CONTAINING PROTEIN"/>
    <property type="match status" value="1"/>
</dbReference>
<dbReference type="AlphaFoldDB" id="A0AAW1UM88"/>
<evidence type="ECO:0000256" key="1">
    <source>
        <dbReference type="ARBA" id="ARBA00022729"/>
    </source>
</evidence>
<name>A0AAW1UM88_9CUCU</name>
<evidence type="ECO:0000313" key="4">
    <source>
        <dbReference type="Proteomes" id="UP001431783"/>
    </source>
</evidence>
<reference evidence="3 4" key="1">
    <citation type="submission" date="2023-03" db="EMBL/GenBank/DDBJ databases">
        <title>Genome insight into feeding habits of ladybird beetles.</title>
        <authorList>
            <person name="Li H.-S."/>
            <person name="Huang Y.-H."/>
            <person name="Pang H."/>
        </authorList>
    </citation>
    <scope>NUCLEOTIDE SEQUENCE [LARGE SCALE GENOMIC DNA]</scope>
    <source>
        <strain evidence="3">SYSU_2023b</strain>
        <tissue evidence="3">Whole body</tissue>
    </source>
</reference>
<dbReference type="PANTHER" id="PTHR16983:SF10">
    <property type="entry name" value="PROTEIN QUIVER"/>
    <property type="match status" value="1"/>
</dbReference>
<dbReference type="Proteomes" id="UP001431783">
    <property type="component" value="Unassembled WGS sequence"/>
</dbReference>
<sequence length="180" mass="20515">MIRVFGRFRCLHVISLFLIMFLPTESSEVQYKTKAASEKHHDLSCYRCDTMVDGEGCLDLHGNFTSMHMKCSREQKKCQVRRISMSTSTDEITGKPKLWLLQRNCSETCEPGCIVIGERTKLHSCITCCDEHNFCNADSSAHIYSVSIILILLVQINVLKNLANMAHPSRLQYDFSYGPN</sequence>
<accession>A0AAW1UM88</accession>
<organism evidence="3 4">
    <name type="scientific">Henosepilachna vigintioctopunctata</name>
    <dbReference type="NCBI Taxonomy" id="420089"/>
    <lineage>
        <taxon>Eukaryota</taxon>
        <taxon>Metazoa</taxon>
        <taxon>Ecdysozoa</taxon>
        <taxon>Arthropoda</taxon>
        <taxon>Hexapoda</taxon>
        <taxon>Insecta</taxon>
        <taxon>Pterygota</taxon>
        <taxon>Neoptera</taxon>
        <taxon>Endopterygota</taxon>
        <taxon>Coleoptera</taxon>
        <taxon>Polyphaga</taxon>
        <taxon>Cucujiformia</taxon>
        <taxon>Coccinelloidea</taxon>
        <taxon>Coccinellidae</taxon>
        <taxon>Epilachninae</taxon>
        <taxon>Epilachnini</taxon>
        <taxon>Henosepilachna</taxon>
    </lineage>
</organism>
<dbReference type="InterPro" id="IPR051110">
    <property type="entry name" value="Ly-6/neurotoxin-like_GPI-ap"/>
</dbReference>
<evidence type="ECO:0000256" key="2">
    <source>
        <dbReference type="SAM" id="SignalP"/>
    </source>
</evidence>
<evidence type="ECO:0000313" key="3">
    <source>
        <dbReference type="EMBL" id="KAK9881904.1"/>
    </source>
</evidence>
<dbReference type="CDD" id="cd00117">
    <property type="entry name" value="TFP"/>
    <property type="match status" value="1"/>
</dbReference>
<protein>
    <submittedName>
        <fullName evidence="3">Uncharacterized protein</fullName>
    </submittedName>
</protein>
<feature type="signal peptide" evidence="2">
    <location>
        <begin position="1"/>
        <end position="26"/>
    </location>
</feature>
<gene>
    <name evidence="3" type="ORF">WA026_018100</name>
</gene>
<proteinExistence type="predicted"/>
<dbReference type="EMBL" id="JARQZJ010000071">
    <property type="protein sequence ID" value="KAK9881904.1"/>
    <property type="molecule type" value="Genomic_DNA"/>
</dbReference>
<feature type="chain" id="PRO_5043946092" evidence="2">
    <location>
        <begin position="27"/>
        <end position="180"/>
    </location>
</feature>
<keyword evidence="4" id="KW-1185">Reference proteome</keyword>